<proteinExistence type="inferred from homology"/>
<sequence>MEIYGIKNCDTIKKALKWLDGAGKTYTFHDFKKEGVDGNRLAAWEKQVGWETLLNRRGTTWRKLPDDVRDNIGRDSAMAVMMDNPSIIKRPVVELGDQVHVGFNADEWARIIG</sequence>
<dbReference type="InterPro" id="IPR006504">
    <property type="entry name" value="Tscrpt_reg_Spx/MgsR"/>
</dbReference>
<evidence type="ECO:0000256" key="2">
    <source>
        <dbReference type="PROSITE-ProRule" id="PRU01282"/>
    </source>
</evidence>
<reference evidence="3 4" key="1">
    <citation type="submission" date="2019-02" db="EMBL/GenBank/DDBJ databases">
        <title>Marinobacter halodurans sp. nov., a marine bacterium isolated from sea tidal flat.</title>
        <authorList>
            <person name="Yoo Y."/>
            <person name="Lee D.W."/>
            <person name="Kim B.S."/>
            <person name="Kim J.-J."/>
        </authorList>
    </citation>
    <scope>NUCLEOTIDE SEQUENCE [LARGE SCALE GENOMIC DNA]</scope>
    <source>
        <strain evidence="3 4">YJ-S3-2</strain>
    </source>
</reference>
<comment type="similarity">
    <text evidence="1 2">Belongs to the ArsC family.</text>
</comment>
<name>A0ABY1ZLW6_9GAMM</name>
<organism evidence="3 4">
    <name type="scientific">Marinobacter halodurans</name>
    <dbReference type="NCBI Taxonomy" id="2528979"/>
    <lineage>
        <taxon>Bacteria</taxon>
        <taxon>Pseudomonadati</taxon>
        <taxon>Pseudomonadota</taxon>
        <taxon>Gammaproteobacteria</taxon>
        <taxon>Pseudomonadales</taxon>
        <taxon>Marinobacteraceae</taxon>
        <taxon>Marinobacter</taxon>
    </lineage>
</organism>
<dbReference type="Proteomes" id="UP000313645">
    <property type="component" value="Unassembled WGS sequence"/>
</dbReference>
<dbReference type="PROSITE" id="PS51353">
    <property type="entry name" value="ARSC"/>
    <property type="match status" value="1"/>
</dbReference>
<dbReference type="InterPro" id="IPR006660">
    <property type="entry name" value="Arsenate_reductase-like"/>
</dbReference>
<dbReference type="EMBL" id="SJDL01000010">
    <property type="protein sequence ID" value="TBW56687.1"/>
    <property type="molecule type" value="Genomic_DNA"/>
</dbReference>
<dbReference type="PANTHER" id="PTHR30041:SF8">
    <property type="entry name" value="PROTEIN YFFB"/>
    <property type="match status" value="1"/>
</dbReference>
<gene>
    <name evidence="3" type="ORF">EZI54_08550</name>
</gene>
<dbReference type="PANTHER" id="PTHR30041">
    <property type="entry name" value="ARSENATE REDUCTASE"/>
    <property type="match status" value="1"/>
</dbReference>
<dbReference type="RefSeq" id="WP_131480987.1">
    <property type="nucleotide sequence ID" value="NZ_SJDL01000010.1"/>
</dbReference>
<accession>A0ABY1ZLW6</accession>
<evidence type="ECO:0000313" key="4">
    <source>
        <dbReference type="Proteomes" id="UP000313645"/>
    </source>
</evidence>
<protein>
    <submittedName>
        <fullName evidence="3">ArsC family reductase</fullName>
    </submittedName>
</protein>
<dbReference type="CDD" id="cd03035">
    <property type="entry name" value="ArsC_Yffb"/>
    <property type="match status" value="1"/>
</dbReference>
<keyword evidence="4" id="KW-1185">Reference proteome</keyword>
<dbReference type="Pfam" id="PF03960">
    <property type="entry name" value="ArsC"/>
    <property type="match status" value="1"/>
</dbReference>
<evidence type="ECO:0000256" key="1">
    <source>
        <dbReference type="ARBA" id="ARBA00007198"/>
    </source>
</evidence>
<dbReference type="SUPFAM" id="SSF52833">
    <property type="entry name" value="Thioredoxin-like"/>
    <property type="match status" value="1"/>
</dbReference>
<evidence type="ECO:0000313" key="3">
    <source>
        <dbReference type="EMBL" id="TBW56687.1"/>
    </source>
</evidence>
<dbReference type="InterPro" id="IPR036249">
    <property type="entry name" value="Thioredoxin-like_sf"/>
</dbReference>
<dbReference type="NCBIfam" id="TIGR01617">
    <property type="entry name" value="arsC_related"/>
    <property type="match status" value="1"/>
</dbReference>
<dbReference type="NCBIfam" id="NF008107">
    <property type="entry name" value="PRK10853.1"/>
    <property type="match status" value="1"/>
</dbReference>
<comment type="caution">
    <text evidence="3">The sequence shown here is derived from an EMBL/GenBank/DDBJ whole genome shotgun (WGS) entry which is preliminary data.</text>
</comment>
<dbReference type="Gene3D" id="3.40.30.10">
    <property type="entry name" value="Glutaredoxin"/>
    <property type="match status" value="1"/>
</dbReference>